<dbReference type="InterPro" id="IPR006175">
    <property type="entry name" value="YjgF/YER057c/UK114"/>
</dbReference>
<dbReference type="InterPro" id="IPR035959">
    <property type="entry name" value="RutC-like_sf"/>
</dbReference>
<dbReference type="GO" id="GO:0005829">
    <property type="term" value="C:cytosol"/>
    <property type="evidence" value="ECO:0007669"/>
    <property type="project" value="TreeGrafter"/>
</dbReference>
<sequence length="125" mass="13344">MFECIDTGRKASGNPISGVVRKGDLVLTVQIPTCPETGKLVDGGIEAQSRQVFANLKQAMEAAGGSLADVMLVQVYIVDSADWAAMHKVWSETFKAPFPARATVVVKELMLDGMLIEIVANAHLG</sequence>
<protein>
    <submittedName>
        <fullName evidence="2">Enamine deaminase RidA (YjgF/YER057c/UK114 family)</fullName>
    </submittedName>
</protein>
<comment type="similarity">
    <text evidence="1">Belongs to the RutC family.</text>
</comment>
<evidence type="ECO:0000256" key="1">
    <source>
        <dbReference type="ARBA" id="ARBA00010552"/>
    </source>
</evidence>
<proteinExistence type="inferred from homology"/>
<dbReference type="Pfam" id="PF01042">
    <property type="entry name" value="Ribonuc_L-PSP"/>
    <property type="match status" value="1"/>
</dbReference>
<dbReference type="EMBL" id="QGGG01000009">
    <property type="protein sequence ID" value="PWJ82301.1"/>
    <property type="molecule type" value="Genomic_DNA"/>
</dbReference>
<dbReference type="Proteomes" id="UP000245396">
    <property type="component" value="Unassembled WGS sequence"/>
</dbReference>
<dbReference type="PANTHER" id="PTHR11803">
    <property type="entry name" value="2-IMINOBUTANOATE/2-IMINOPROPANOATE DEAMINASE RIDA"/>
    <property type="match status" value="1"/>
</dbReference>
<dbReference type="OrthoDB" id="583118at2"/>
<dbReference type="STRING" id="1192868.GCA_000304395_00381"/>
<name>A0A316C3B1_PSESE</name>
<dbReference type="GO" id="GO:0019239">
    <property type="term" value="F:deaminase activity"/>
    <property type="evidence" value="ECO:0007669"/>
    <property type="project" value="TreeGrafter"/>
</dbReference>
<organism evidence="2 3">
    <name type="scientific">Pseudaminobacter salicylatoxidans</name>
    <dbReference type="NCBI Taxonomy" id="93369"/>
    <lineage>
        <taxon>Bacteria</taxon>
        <taxon>Pseudomonadati</taxon>
        <taxon>Pseudomonadota</taxon>
        <taxon>Alphaproteobacteria</taxon>
        <taxon>Hyphomicrobiales</taxon>
        <taxon>Phyllobacteriaceae</taxon>
        <taxon>Pseudaminobacter</taxon>
    </lineage>
</organism>
<dbReference type="PANTHER" id="PTHR11803:SF58">
    <property type="entry name" value="PROTEIN HMF1-RELATED"/>
    <property type="match status" value="1"/>
</dbReference>
<gene>
    <name evidence="2" type="ORF">C7441_10969</name>
</gene>
<reference evidence="2 3" key="1">
    <citation type="submission" date="2018-05" db="EMBL/GenBank/DDBJ databases">
        <title>Genomic Encyclopedia of Type Strains, Phase IV (KMG-IV): sequencing the most valuable type-strain genomes for metagenomic binning, comparative biology and taxonomic classification.</title>
        <authorList>
            <person name="Goeker M."/>
        </authorList>
    </citation>
    <scope>NUCLEOTIDE SEQUENCE [LARGE SCALE GENOMIC DNA]</scope>
    <source>
        <strain evidence="2 3">DSM 6986</strain>
    </source>
</reference>
<accession>A0A316C3B1</accession>
<keyword evidence="3" id="KW-1185">Reference proteome</keyword>
<dbReference type="PROSITE" id="PS01094">
    <property type="entry name" value="UPF0076"/>
    <property type="match status" value="1"/>
</dbReference>
<dbReference type="Gene3D" id="3.30.1330.40">
    <property type="entry name" value="RutC-like"/>
    <property type="match status" value="1"/>
</dbReference>
<dbReference type="AlphaFoldDB" id="A0A316C3B1"/>
<comment type="caution">
    <text evidence="2">The sequence shown here is derived from an EMBL/GenBank/DDBJ whole genome shotgun (WGS) entry which is preliminary data.</text>
</comment>
<evidence type="ECO:0000313" key="3">
    <source>
        <dbReference type="Proteomes" id="UP000245396"/>
    </source>
</evidence>
<dbReference type="CDD" id="cd00448">
    <property type="entry name" value="YjgF_YER057c_UK114_family"/>
    <property type="match status" value="1"/>
</dbReference>
<dbReference type="InterPro" id="IPR019897">
    <property type="entry name" value="RidA_CS"/>
</dbReference>
<dbReference type="RefSeq" id="WP_019170121.1">
    <property type="nucleotide sequence ID" value="NZ_QGGG01000009.1"/>
</dbReference>
<evidence type="ECO:0000313" key="2">
    <source>
        <dbReference type="EMBL" id="PWJ82301.1"/>
    </source>
</evidence>
<dbReference type="SUPFAM" id="SSF55298">
    <property type="entry name" value="YjgF-like"/>
    <property type="match status" value="1"/>
</dbReference>